<keyword evidence="1" id="KW-1133">Transmembrane helix</keyword>
<feature type="domain" description="DUF1468" evidence="2">
    <location>
        <begin position="22"/>
        <end position="163"/>
    </location>
</feature>
<feature type="transmembrane region" description="Helical" evidence="1">
    <location>
        <begin position="98"/>
        <end position="131"/>
    </location>
</feature>
<feature type="transmembrane region" description="Helical" evidence="1">
    <location>
        <begin position="137"/>
        <end position="159"/>
    </location>
</feature>
<dbReference type="AlphaFoldDB" id="A0A016XIC4"/>
<dbReference type="eggNOG" id="ENOG5032FF5">
    <property type="taxonomic scope" value="Bacteria"/>
</dbReference>
<evidence type="ECO:0000256" key="1">
    <source>
        <dbReference type="SAM" id="Phobius"/>
    </source>
</evidence>
<name>A0A016XIC4_9BURK</name>
<feature type="transmembrane region" description="Helical" evidence="1">
    <location>
        <begin position="12"/>
        <end position="35"/>
    </location>
</feature>
<comment type="caution">
    <text evidence="3">The sequence shown here is derived from an EMBL/GenBank/DDBJ whole genome shotgun (WGS) entry which is preliminary data.</text>
</comment>
<proteinExistence type="predicted"/>
<dbReference type="InterPro" id="IPR009936">
    <property type="entry name" value="DUF1468"/>
</dbReference>
<protein>
    <submittedName>
        <fullName evidence="3">Tripartite tricarboxylate transporter TctB</fullName>
    </submittedName>
</protein>
<dbReference type="STRING" id="1458275.AZ34_11040"/>
<dbReference type="Pfam" id="PF07331">
    <property type="entry name" value="TctB"/>
    <property type="match status" value="1"/>
</dbReference>
<dbReference type="RefSeq" id="WP_035607984.1">
    <property type="nucleotide sequence ID" value="NZ_JEMG01000001.1"/>
</dbReference>
<gene>
    <name evidence="3" type="ORF">AZ34_11040</name>
</gene>
<organism evidence="3 4">
    <name type="scientific">Hylemonella gracilis str. Niagara R</name>
    <dbReference type="NCBI Taxonomy" id="1458275"/>
    <lineage>
        <taxon>Bacteria</taxon>
        <taxon>Pseudomonadati</taxon>
        <taxon>Pseudomonadota</taxon>
        <taxon>Betaproteobacteria</taxon>
        <taxon>Burkholderiales</taxon>
        <taxon>Comamonadaceae</taxon>
        <taxon>Hylemonella</taxon>
    </lineage>
</organism>
<evidence type="ECO:0000313" key="3">
    <source>
        <dbReference type="EMBL" id="EYC51556.1"/>
    </source>
</evidence>
<evidence type="ECO:0000259" key="2">
    <source>
        <dbReference type="Pfam" id="PF07331"/>
    </source>
</evidence>
<reference evidence="3 4" key="1">
    <citation type="submission" date="2014-02" db="EMBL/GenBank/DDBJ databases">
        <title>Draft Genome of Hylemonella gracilis isolated from the Niagara River.</title>
        <authorList>
            <person name="Pawlowski D.R."/>
            <person name="Koudelka G.B."/>
        </authorList>
    </citation>
    <scope>NUCLEOTIDE SEQUENCE [LARGE SCALE GENOMIC DNA]</scope>
    <source>
        <strain evidence="3 4">Niagara R</strain>
    </source>
</reference>
<evidence type="ECO:0000313" key="4">
    <source>
        <dbReference type="Proteomes" id="UP000023268"/>
    </source>
</evidence>
<dbReference type="EMBL" id="JEMG01000001">
    <property type="protein sequence ID" value="EYC51556.1"/>
    <property type="molecule type" value="Genomic_DNA"/>
</dbReference>
<dbReference type="OrthoDB" id="6183775at2"/>
<keyword evidence="1" id="KW-0472">Membrane</keyword>
<feature type="transmembrane region" description="Helical" evidence="1">
    <location>
        <begin position="55"/>
        <end position="77"/>
    </location>
</feature>
<dbReference type="Proteomes" id="UP000023268">
    <property type="component" value="Unassembled WGS sequence"/>
</dbReference>
<keyword evidence="1" id="KW-0812">Transmembrane</keyword>
<sequence>MESNQSSEEGRALATTGTVDAVVAVLIFLLGALVIYGSRKLGAEWGDDGPGSGYFPFYIGVILCISGLGVFVQTLLAKGKAKEKNAEAFVDRESLGRVLAVLVPAIVYVGAVDLIGIYVASAVYIILFMVYLGKYGWLKSVIVGLAVNTLFFLMFEVWFKVPLHKGALDPLSFLGY</sequence>
<accession>A0A016XIC4</accession>